<dbReference type="InterPro" id="IPR024284">
    <property type="entry name" value="DUF3826"/>
</dbReference>
<name>A0ABW5TP39_9SPHI</name>
<sequence>MMKTLIPIIFLFILFTNTIAQDNDYKLIANVRAAKIVVELHLSDTVKAQKVKALVANQYATLNAIHSKRDQDIQHNRAKTASIKAKADEAVKVSHQNYIYSLNQLLSKDQVEEVKNGMTYHTVPLTYANYLLMLPYATHQQQEMIWANLIAAREQAMDGGSSKEKHAWFNKYKGKIANQLSAEGYDLKKEGDDWAKRRDTKSTSLEITQSNKIIQVLNLQDKAKAESVRNLVAYQYQKIGELNKQWKNRLMVIDSLAKSKEEIDKEAAKAWEQHKAALDQQRTIYLTKLGSWLNSAQIEIVKNEMTANGLHTEFSRFQELLPNLTEVQKAKVYQYLLEARENALNVLTSRERNQWFIKYRGRANNYLSAEGYDLRKATEEIEKKQALNN</sequence>
<comment type="caution">
    <text evidence="1">The sequence shown here is derived from an EMBL/GenBank/DDBJ whole genome shotgun (WGS) entry which is preliminary data.</text>
</comment>
<protein>
    <submittedName>
        <fullName evidence="1">DUF3826 domain-containing protein</fullName>
    </submittedName>
</protein>
<gene>
    <name evidence="1" type="ORF">ACFSSE_00645</name>
</gene>
<organism evidence="1 2">
    <name type="scientific">Pedobacter alpinus</name>
    <dbReference type="NCBI Taxonomy" id="1590643"/>
    <lineage>
        <taxon>Bacteria</taxon>
        <taxon>Pseudomonadati</taxon>
        <taxon>Bacteroidota</taxon>
        <taxon>Sphingobacteriia</taxon>
        <taxon>Sphingobacteriales</taxon>
        <taxon>Sphingobacteriaceae</taxon>
        <taxon>Pedobacter</taxon>
    </lineage>
</organism>
<dbReference type="RefSeq" id="WP_379041225.1">
    <property type="nucleotide sequence ID" value="NZ_JBHSKW010000008.1"/>
</dbReference>
<reference evidence="2" key="1">
    <citation type="journal article" date="2019" name="Int. J. Syst. Evol. Microbiol.">
        <title>The Global Catalogue of Microorganisms (GCM) 10K type strain sequencing project: providing services to taxonomists for standard genome sequencing and annotation.</title>
        <authorList>
            <consortium name="The Broad Institute Genomics Platform"/>
            <consortium name="The Broad Institute Genome Sequencing Center for Infectious Disease"/>
            <person name="Wu L."/>
            <person name="Ma J."/>
        </authorList>
    </citation>
    <scope>NUCLEOTIDE SEQUENCE [LARGE SCALE GENOMIC DNA]</scope>
    <source>
        <strain evidence="2">KCTC 42456</strain>
    </source>
</reference>
<evidence type="ECO:0000313" key="1">
    <source>
        <dbReference type="EMBL" id="MFD2730203.1"/>
    </source>
</evidence>
<dbReference type="Proteomes" id="UP001597546">
    <property type="component" value="Unassembled WGS sequence"/>
</dbReference>
<proteinExistence type="predicted"/>
<evidence type="ECO:0000313" key="2">
    <source>
        <dbReference type="Proteomes" id="UP001597546"/>
    </source>
</evidence>
<dbReference type="Pfam" id="PF12875">
    <property type="entry name" value="DUF3826"/>
    <property type="match status" value="2"/>
</dbReference>
<dbReference type="EMBL" id="JBHULV010000003">
    <property type="protein sequence ID" value="MFD2730203.1"/>
    <property type="molecule type" value="Genomic_DNA"/>
</dbReference>
<keyword evidence="2" id="KW-1185">Reference proteome</keyword>
<accession>A0ABW5TP39</accession>